<dbReference type="PROSITE" id="PS51935">
    <property type="entry name" value="NLPC_P60"/>
    <property type="match status" value="1"/>
</dbReference>
<protein>
    <recommendedName>
        <fullName evidence="8">NlpC/P60 domain-containing protein</fullName>
    </recommendedName>
</protein>
<evidence type="ECO:0000256" key="7">
    <source>
        <dbReference type="SAM" id="SignalP"/>
    </source>
</evidence>
<feature type="region of interest" description="Disordered" evidence="6">
    <location>
        <begin position="271"/>
        <end position="369"/>
    </location>
</feature>
<feature type="chain" id="PRO_5045279678" description="NlpC/P60 domain-containing protein" evidence="7">
    <location>
        <begin position="34"/>
        <end position="498"/>
    </location>
</feature>
<keyword evidence="2" id="KW-0645">Protease</keyword>
<dbReference type="Pfam" id="PF00877">
    <property type="entry name" value="NLPC_P60"/>
    <property type="match status" value="1"/>
</dbReference>
<keyword evidence="5" id="KW-0175">Coiled coil</keyword>
<keyword evidence="4" id="KW-0788">Thiol protease</keyword>
<evidence type="ECO:0000256" key="6">
    <source>
        <dbReference type="SAM" id="MobiDB-lite"/>
    </source>
</evidence>
<dbReference type="PANTHER" id="PTHR47359:SF3">
    <property type="entry name" value="NLP_P60 DOMAIN-CONTAINING PROTEIN-RELATED"/>
    <property type="match status" value="1"/>
</dbReference>
<evidence type="ECO:0000259" key="8">
    <source>
        <dbReference type="PROSITE" id="PS51935"/>
    </source>
</evidence>
<evidence type="ECO:0000256" key="3">
    <source>
        <dbReference type="ARBA" id="ARBA00022801"/>
    </source>
</evidence>
<dbReference type="RefSeq" id="WP_346027843.1">
    <property type="nucleotide sequence ID" value="NZ_BAAAON010000001.1"/>
</dbReference>
<feature type="coiled-coil region" evidence="5">
    <location>
        <begin position="167"/>
        <end position="258"/>
    </location>
</feature>
<keyword evidence="3" id="KW-0378">Hydrolase</keyword>
<dbReference type="InterPro" id="IPR038765">
    <property type="entry name" value="Papain-like_cys_pep_sf"/>
</dbReference>
<dbReference type="InterPro" id="IPR051794">
    <property type="entry name" value="PG_Endopeptidase_C40"/>
</dbReference>
<dbReference type="Gene3D" id="3.90.1720.10">
    <property type="entry name" value="endopeptidase domain like (from Nostoc punctiforme)"/>
    <property type="match status" value="1"/>
</dbReference>
<dbReference type="PANTHER" id="PTHR47359">
    <property type="entry name" value="PEPTIDOGLYCAN DL-ENDOPEPTIDASE CWLO"/>
    <property type="match status" value="1"/>
</dbReference>
<evidence type="ECO:0000256" key="2">
    <source>
        <dbReference type="ARBA" id="ARBA00022670"/>
    </source>
</evidence>
<dbReference type="SUPFAM" id="SSF54001">
    <property type="entry name" value="Cysteine proteinases"/>
    <property type="match status" value="1"/>
</dbReference>
<proteinExistence type="inferred from homology"/>
<dbReference type="Proteomes" id="UP001500974">
    <property type="component" value="Unassembled WGS sequence"/>
</dbReference>
<dbReference type="EMBL" id="BAAAON010000001">
    <property type="protein sequence ID" value="GAA2174499.1"/>
    <property type="molecule type" value="Genomic_DNA"/>
</dbReference>
<feature type="compositionally biased region" description="Pro residues" evidence="6">
    <location>
        <begin position="297"/>
        <end position="369"/>
    </location>
</feature>
<accession>A0ABN3AT53</accession>
<keyword evidence="10" id="KW-1185">Reference proteome</keyword>
<evidence type="ECO:0000313" key="9">
    <source>
        <dbReference type="EMBL" id="GAA2174499.1"/>
    </source>
</evidence>
<gene>
    <name evidence="9" type="ORF">GCM10009784_13060</name>
</gene>
<comment type="similarity">
    <text evidence="1">Belongs to the peptidase C40 family.</text>
</comment>
<evidence type="ECO:0000256" key="4">
    <source>
        <dbReference type="ARBA" id="ARBA00022807"/>
    </source>
</evidence>
<feature type="signal peptide" evidence="7">
    <location>
        <begin position="1"/>
        <end position="33"/>
    </location>
</feature>
<evidence type="ECO:0000256" key="1">
    <source>
        <dbReference type="ARBA" id="ARBA00007074"/>
    </source>
</evidence>
<feature type="compositionally biased region" description="Low complexity" evidence="6">
    <location>
        <begin position="271"/>
        <end position="281"/>
    </location>
</feature>
<feature type="domain" description="NlpC/P60" evidence="8">
    <location>
        <begin position="374"/>
        <end position="498"/>
    </location>
</feature>
<reference evidence="9 10" key="1">
    <citation type="journal article" date="2019" name="Int. J. Syst. Evol. Microbiol.">
        <title>The Global Catalogue of Microorganisms (GCM) 10K type strain sequencing project: providing services to taxonomists for standard genome sequencing and annotation.</title>
        <authorList>
            <consortium name="The Broad Institute Genomics Platform"/>
            <consortium name="The Broad Institute Genome Sequencing Center for Infectious Disease"/>
            <person name="Wu L."/>
            <person name="Ma J."/>
        </authorList>
    </citation>
    <scope>NUCLEOTIDE SEQUENCE [LARGE SCALE GENOMIC DNA]</scope>
    <source>
        <strain evidence="9 10">JCM 14917</strain>
    </source>
</reference>
<keyword evidence="7" id="KW-0732">Signal</keyword>
<dbReference type="PRINTS" id="PR01217">
    <property type="entry name" value="PRICHEXTENSN"/>
</dbReference>
<sequence length="498" mass="50576">MPQTFSQRGFSALTAMLVGSLLTVGLTPSPAFAASDLPSPADIATAEDNTAAAAELVTEIESILENASAELQGAQVEAMKSQGAYIDALAELDERRSTAQRLSALAGQAEQTYRTASTELGQLAADIYRAGGIMPDSSLLSFAQDPGSIMYQASTVEGMAASRSRTVNQAETAAKSLESLQADARNAEQAAADAAEAAEKAGAATEFAMASAASLVEEKEAERGTLVAQLAQLRDTTAALEEQRIAGLEQERREDELARILAASAEAAAAATASPRSEAPLAPAPTLVPPAQASPQTPAPAPAPQRPTIPAPAPAPRPTTPAPAPAPAPVPPRPAPQPAPAPAPTPAPPPPAPAPAPAPAPQPAPAPAPPAVNPGGVAAAVSYARARVGAPYFYQWGGNGPRGYDCSGLVQQAFASGGISLPRTASAQFYAAQSHVPLSQAQFGDLVFWGEGAGIWHVAIYVGNNTVVNALNPSQGILEVNLANMSGMGALNPLAARF</sequence>
<comment type="caution">
    <text evidence="9">The sequence shown here is derived from an EMBL/GenBank/DDBJ whole genome shotgun (WGS) entry which is preliminary data.</text>
</comment>
<evidence type="ECO:0000256" key="5">
    <source>
        <dbReference type="SAM" id="Coils"/>
    </source>
</evidence>
<organism evidence="9 10">
    <name type="scientific">Arthrobacter parietis</name>
    <dbReference type="NCBI Taxonomy" id="271434"/>
    <lineage>
        <taxon>Bacteria</taxon>
        <taxon>Bacillati</taxon>
        <taxon>Actinomycetota</taxon>
        <taxon>Actinomycetes</taxon>
        <taxon>Micrococcales</taxon>
        <taxon>Micrococcaceae</taxon>
        <taxon>Arthrobacter</taxon>
    </lineage>
</organism>
<dbReference type="InterPro" id="IPR000064">
    <property type="entry name" value="NLP_P60_dom"/>
</dbReference>
<name>A0ABN3AT53_9MICC</name>
<evidence type="ECO:0000313" key="10">
    <source>
        <dbReference type="Proteomes" id="UP001500974"/>
    </source>
</evidence>